<feature type="chain" id="PRO_5040849327" description="CFEM domain-containing protein" evidence="19">
    <location>
        <begin position="25"/>
        <end position="826"/>
    </location>
</feature>
<keyword evidence="11" id="KW-0560">Oxidoreductase</keyword>
<dbReference type="InterPro" id="IPR050121">
    <property type="entry name" value="Cytochrome_P450_monoxygenase"/>
</dbReference>
<dbReference type="SUPFAM" id="SSF48264">
    <property type="entry name" value="Cytochrome P450"/>
    <property type="match status" value="1"/>
</dbReference>
<keyword evidence="18" id="KW-1133">Transmembrane helix</keyword>
<dbReference type="GeneID" id="81365507"/>
<dbReference type="OrthoDB" id="1470350at2759"/>
<dbReference type="InterPro" id="IPR002401">
    <property type="entry name" value="Cyt_P450_E_grp-I"/>
</dbReference>
<dbReference type="Gene3D" id="1.10.630.10">
    <property type="entry name" value="Cytochrome P450"/>
    <property type="match status" value="1"/>
</dbReference>
<evidence type="ECO:0000313" key="21">
    <source>
        <dbReference type="EMBL" id="KAJ5408007.1"/>
    </source>
</evidence>
<feature type="transmembrane region" description="Helical" evidence="18">
    <location>
        <begin position="97"/>
        <end position="117"/>
    </location>
</feature>
<evidence type="ECO:0000256" key="16">
    <source>
        <dbReference type="PIRSR" id="PIRSR602401-1"/>
    </source>
</evidence>
<dbReference type="AlphaFoldDB" id="A0A9W9W810"/>
<keyword evidence="7 16" id="KW-0349">Heme</keyword>
<evidence type="ECO:0000256" key="1">
    <source>
        <dbReference type="ARBA" id="ARBA00001971"/>
    </source>
</evidence>
<feature type="binding site" description="axial binding residue" evidence="17">
    <location>
        <position position="49"/>
    </location>
    <ligand>
        <name>heme</name>
        <dbReference type="ChEBI" id="CHEBI:30413"/>
    </ligand>
    <ligandPart>
        <name>Fe</name>
        <dbReference type="ChEBI" id="CHEBI:18248"/>
    </ligandPart>
</feature>
<evidence type="ECO:0000256" key="7">
    <source>
        <dbReference type="ARBA" id="ARBA00022617"/>
    </source>
</evidence>
<dbReference type="Pfam" id="PF20684">
    <property type="entry name" value="Fung_rhodopsin"/>
    <property type="match status" value="1"/>
</dbReference>
<dbReference type="InterPro" id="IPR001128">
    <property type="entry name" value="Cyt_P450"/>
</dbReference>
<comment type="similarity">
    <text evidence="4">Belongs to the RBT5 family.</text>
</comment>
<evidence type="ECO:0000256" key="19">
    <source>
        <dbReference type="SAM" id="SignalP"/>
    </source>
</evidence>
<feature type="disulfide bond" evidence="17">
    <location>
        <begin position="31"/>
        <end position="71"/>
    </location>
</feature>
<dbReference type="InterPro" id="IPR008427">
    <property type="entry name" value="Extracellular_membr_CFEM_dom"/>
</dbReference>
<accession>A0A9W9W810</accession>
<feature type="transmembrane region" description="Helical" evidence="18">
    <location>
        <begin position="292"/>
        <end position="311"/>
    </location>
</feature>
<evidence type="ECO:0000256" key="8">
    <source>
        <dbReference type="ARBA" id="ARBA00022622"/>
    </source>
</evidence>
<name>A0A9W9W810_9EURO</name>
<evidence type="ECO:0000256" key="10">
    <source>
        <dbReference type="ARBA" id="ARBA00022729"/>
    </source>
</evidence>
<reference evidence="21" key="1">
    <citation type="submission" date="2022-12" db="EMBL/GenBank/DDBJ databases">
        <authorList>
            <person name="Petersen C."/>
        </authorList>
    </citation>
    <scope>NUCLEOTIDE SEQUENCE</scope>
    <source>
        <strain evidence="21">IBT 29677</strain>
    </source>
</reference>
<dbReference type="PRINTS" id="PR00463">
    <property type="entry name" value="EP450I"/>
</dbReference>
<dbReference type="PROSITE" id="PS52012">
    <property type="entry name" value="CFEM"/>
    <property type="match status" value="1"/>
</dbReference>
<evidence type="ECO:0000256" key="14">
    <source>
        <dbReference type="ARBA" id="ARBA00023157"/>
    </source>
</evidence>
<comment type="caution">
    <text evidence="21">The sequence shown here is derived from an EMBL/GenBank/DDBJ whole genome shotgun (WGS) entry which is preliminary data.</text>
</comment>
<dbReference type="SMART" id="SM00747">
    <property type="entry name" value="CFEM"/>
    <property type="match status" value="1"/>
</dbReference>
<feature type="transmembrane region" description="Helical" evidence="18">
    <location>
        <begin position="171"/>
        <end position="197"/>
    </location>
</feature>
<evidence type="ECO:0000256" key="11">
    <source>
        <dbReference type="ARBA" id="ARBA00023002"/>
    </source>
</evidence>
<evidence type="ECO:0000256" key="15">
    <source>
        <dbReference type="ARBA" id="ARBA00023288"/>
    </source>
</evidence>
<protein>
    <recommendedName>
        <fullName evidence="20">CFEM domain-containing protein</fullName>
    </recommendedName>
</protein>
<feature type="domain" description="CFEM" evidence="20">
    <location>
        <begin position="2"/>
        <end position="114"/>
    </location>
</feature>
<dbReference type="GO" id="GO:0004497">
    <property type="term" value="F:monooxygenase activity"/>
    <property type="evidence" value="ECO:0007669"/>
    <property type="project" value="UniProtKB-KW"/>
</dbReference>
<dbReference type="Pfam" id="PF05730">
    <property type="entry name" value="CFEM"/>
    <property type="match status" value="1"/>
</dbReference>
<evidence type="ECO:0000256" key="9">
    <source>
        <dbReference type="ARBA" id="ARBA00022723"/>
    </source>
</evidence>
<dbReference type="RefSeq" id="XP_056492322.1">
    <property type="nucleotide sequence ID" value="XM_056626527.1"/>
</dbReference>
<dbReference type="PRINTS" id="PR00385">
    <property type="entry name" value="P450"/>
</dbReference>
<evidence type="ECO:0000256" key="3">
    <source>
        <dbReference type="ARBA" id="ARBA00004613"/>
    </source>
</evidence>
<keyword evidence="18" id="KW-0472">Membrane</keyword>
<dbReference type="Proteomes" id="UP001147747">
    <property type="component" value="Unassembled WGS sequence"/>
</dbReference>
<feature type="transmembrane region" description="Helical" evidence="18">
    <location>
        <begin position="129"/>
        <end position="151"/>
    </location>
</feature>
<dbReference type="InterPro" id="IPR049326">
    <property type="entry name" value="Rhodopsin_dom_fungi"/>
</dbReference>
<keyword evidence="15" id="KW-0449">Lipoprotein</keyword>
<dbReference type="GO" id="GO:0005576">
    <property type="term" value="C:extracellular region"/>
    <property type="evidence" value="ECO:0007669"/>
    <property type="project" value="UniProtKB-SubCell"/>
</dbReference>
<feature type="transmembrane region" description="Helical" evidence="18">
    <location>
        <begin position="256"/>
        <end position="280"/>
    </location>
</feature>
<keyword evidence="9 16" id="KW-0479">Metal-binding</keyword>
<feature type="transmembrane region" description="Helical" evidence="18">
    <location>
        <begin position="209"/>
        <end position="230"/>
    </location>
</feature>
<keyword evidence="6" id="KW-0964">Secreted</keyword>
<keyword evidence="14 17" id="KW-1015">Disulfide bond</keyword>
<evidence type="ECO:0000256" key="17">
    <source>
        <dbReference type="PROSITE-ProRule" id="PRU01356"/>
    </source>
</evidence>
<dbReference type="GO" id="GO:0016705">
    <property type="term" value="F:oxidoreductase activity, acting on paired donors, with incorporation or reduction of molecular oxygen"/>
    <property type="evidence" value="ECO:0007669"/>
    <property type="project" value="InterPro"/>
</dbReference>
<feature type="disulfide bond" evidence="17">
    <location>
        <begin position="45"/>
        <end position="52"/>
    </location>
</feature>
<keyword evidence="8" id="KW-0336">GPI-anchor</keyword>
<keyword evidence="12 16" id="KW-0408">Iron</keyword>
<dbReference type="InterPro" id="IPR036396">
    <property type="entry name" value="Cyt_P450_sf"/>
</dbReference>
<dbReference type="PANTHER" id="PTHR24305:SF210">
    <property type="entry name" value="CYTOCHROME P450 MONOOXYGENASE ASQL-RELATED"/>
    <property type="match status" value="1"/>
</dbReference>
<evidence type="ECO:0000256" key="18">
    <source>
        <dbReference type="SAM" id="Phobius"/>
    </source>
</evidence>
<evidence type="ECO:0000256" key="5">
    <source>
        <dbReference type="ARBA" id="ARBA00010617"/>
    </source>
</evidence>
<comment type="similarity">
    <text evidence="5">Belongs to the cytochrome P450 family.</text>
</comment>
<feature type="binding site" description="axial binding residue" evidence="16">
    <location>
        <position position="769"/>
    </location>
    <ligand>
        <name>heme</name>
        <dbReference type="ChEBI" id="CHEBI:30413"/>
    </ligand>
    <ligandPart>
        <name>Fe</name>
        <dbReference type="ChEBI" id="CHEBI:18248"/>
    </ligandPart>
</feature>
<feature type="disulfide bond" evidence="17">
    <location>
        <begin position="54"/>
        <end position="87"/>
    </location>
</feature>
<dbReference type="GO" id="GO:0005506">
    <property type="term" value="F:iron ion binding"/>
    <property type="evidence" value="ECO:0007669"/>
    <property type="project" value="InterPro"/>
</dbReference>
<feature type="signal peptide" evidence="19">
    <location>
        <begin position="1"/>
        <end position="24"/>
    </location>
</feature>
<dbReference type="GO" id="GO:0043386">
    <property type="term" value="P:mycotoxin biosynthetic process"/>
    <property type="evidence" value="ECO:0007669"/>
    <property type="project" value="UniProtKB-ARBA"/>
</dbReference>
<sequence length="826" mass="92455">MRPLRFWATFLPFAIILLGDLTCAQQSLPSCATQCLTDLLLKSACSPTDQACICTNVDLNEGLSSCVSANCTIKEGLTTLNVTNTECGAPIRDHTSLSIVIPAVGLCVLVFVALRIYTRLVIKKLEIGLDDWATILLGCIMVPVNVGSILLGKAGLGKDMWTLEFTSITRILYLFYIQELLYITCISLTKICFLLFYLRIFPSDRMRHVIKASCVVTVCYGLTFLFAFAFQCSPVSFNWNGWAGEHVGKCVQTNPLVVAAAAINIVLDVYVISLPIPKVLKLQASITTKIQVIFMFGVGFLITGVSIYRTIMLKLFATSTNPTWDNAAGGYWQNNLAHLGQSRRGGQMAVLAIATKILYNIYLHPLANFPGPKIYAASSFPVALAQLSGKYHLFTQKAHDEYGTVVRISPNELSFISATAWNHIYSRHQGNPPLPRDKTFFNDMLVDKKTLTMADPENHARLRKAMNPAFSPRALASQEPILQQNVELFLNKLQGHATNGLQLDLRLWYNYITFDMIGDLAFGESFGCLDSSGFHAWVQFVVDYFYVATLLQVVHRFSPLNKLLTALIPPSLMEQKKKHAELTAEKVNRRMKRRTDRLDFIHPLIEARDNGAIATDEIEQQASILILAGGETTSIALTSATYLLLQNPEKMENLTKELHTHFQHESEIDVSSMNKLIYLQAVIQETLRMFPPITNGFPRQTIIGGVQIDGHVVPDQTVVNVSHWSAYRSERNFSRPAEFLPERWLGEDLQFATDAKEVFQPFSVGPQSCVGKKFAYDSMKIILARTLWRFDMKLESTSKEKYSQPQVSYVSFHQSPLLVTLVERGA</sequence>
<organism evidence="21 22">
    <name type="scientific">Penicillium cosmopolitanum</name>
    <dbReference type="NCBI Taxonomy" id="1131564"/>
    <lineage>
        <taxon>Eukaryota</taxon>
        <taxon>Fungi</taxon>
        <taxon>Dikarya</taxon>
        <taxon>Ascomycota</taxon>
        <taxon>Pezizomycotina</taxon>
        <taxon>Eurotiomycetes</taxon>
        <taxon>Eurotiomycetidae</taxon>
        <taxon>Eurotiales</taxon>
        <taxon>Aspergillaceae</taxon>
        <taxon>Penicillium</taxon>
    </lineage>
</organism>
<dbReference type="PANTHER" id="PTHR24305">
    <property type="entry name" value="CYTOCHROME P450"/>
    <property type="match status" value="1"/>
</dbReference>
<keyword evidence="8" id="KW-0325">Glycoprotein</keyword>
<feature type="disulfide bond" evidence="17">
    <location>
        <begin position="35"/>
        <end position="66"/>
    </location>
</feature>
<dbReference type="EMBL" id="JAPZBU010000004">
    <property type="protein sequence ID" value="KAJ5408007.1"/>
    <property type="molecule type" value="Genomic_DNA"/>
</dbReference>
<dbReference type="CDD" id="cd11058">
    <property type="entry name" value="CYP60B-like"/>
    <property type="match status" value="1"/>
</dbReference>
<gene>
    <name evidence="21" type="ORF">N7509_001890</name>
</gene>
<evidence type="ECO:0000259" key="20">
    <source>
        <dbReference type="PROSITE" id="PS52012"/>
    </source>
</evidence>
<evidence type="ECO:0000256" key="4">
    <source>
        <dbReference type="ARBA" id="ARBA00010031"/>
    </source>
</evidence>
<dbReference type="GO" id="GO:0020037">
    <property type="term" value="F:heme binding"/>
    <property type="evidence" value="ECO:0007669"/>
    <property type="project" value="InterPro"/>
</dbReference>
<keyword evidence="10 19" id="KW-0732">Signal</keyword>
<reference evidence="21" key="2">
    <citation type="journal article" date="2023" name="IMA Fungus">
        <title>Comparative genomic study of the Penicillium genus elucidates a diverse pangenome and 15 lateral gene transfer events.</title>
        <authorList>
            <person name="Petersen C."/>
            <person name="Sorensen T."/>
            <person name="Nielsen M.R."/>
            <person name="Sondergaard T.E."/>
            <person name="Sorensen J.L."/>
            <person name="Fitzpatrick D.A."/>
            <person name="Frisvad J.C."/>
            <person name="Nielsen K.L."/>
        </authorList>
    </citation>
    <scope>NUCLEOTIDE SEQUENCE</scope>
    <source>
        <strain evidence="21">IBT 29677</strain>
    </source>
</reference>
<dbReference type="GO" id="GO:0098552">
    <property type="term" value="C:side of membrane"/>
    <property type="evidence" value="ECO:0007669"/>
    <property type="project" value="UniProtKB-KW"/>
</dbReference>
<comment type="subcellular location">
    <subcellularLocation>
        <location evidence="2">Membrane</location>
        <topology evidence="2">Lipid-anchor</topology>
        <topology evidence="2">GPI-anchor</topology>
    </subcellularLocation>
    <subcellularLocation>
        <location evidence="3">Secreted</location>
    </subcellularLocation>
</comment>
<evidence type="ECO:0000313" key="22">
    <source>
        <dbReference type="Proteomes" id="UP001147747"/>
    </source>
</evidence>
<evidence type="ECO:0000256" key="12">
    <source>
        <dbReference type="ARBA" id="ARBA00023004"/>
    </source>
</evidence>
<evidence type="ECO:0000256" key="6">
    <source>
        <dbReference type="ARBA" id="ARBA00022525"/>
    </source>
</evidence>
<evidence type="ECO:0000256" key="13">
    <source>
        <dbReference type="ARBA" id="ARBA00023033"/>
    </source>
</evidence>
<keyword evidence="13" id="KW-0503">Monooxygenase</keyword>
<evidence type="ECO:0000256" key="2">
    <source>
        <dbReference type="ARBA" id="ARBA00004589"/>
    </source>
</evidence>
<comment type="cofactor">
    <cofactor evidence="1 16">
        <name>heme</name>
        <dbReference type="ChEBI" id="CHEBI:30413"/>
    </cofactor>
</comment>
<dbReference type="Pfam" id="PF00067">
    <property type="entry name" value="p450"/>
    <property type="match status" value="1"/>
</dbReference>
<keyword evidence="22" id="KW-1185">Reference proteome</keyword>
<proteinExistence type="inferred from homology"/>
<keyword evidence="18" id="KW-0812">Transmembrane</keyword>